<evidence type="ECO:0000313" key="2">
    <source>
        <dbReference type="Proteomes" id="UP000259557"/>
    </source>
</evidence>
<dbReference type="RefSeq" id="YP_010097140.1">
    <property type="nucleotide sequence ID" value="NC_055757.1"/>
</dbReference>
<keyword evidence="2" id="KW-1185">Reference proteome</keyword>
<accession>A0A345BRT3</accession>
<name>A0A345BRT3_9CAUD</name>
<organism evidence="1 2">
    <name type="scientific">Escherichia virus KFS-EC</name>
    <dbReference type="NCBI Taxonomy" id="2250214"/>
    <lineage>
        <taxon>Viruses</taxon>
        <taxon>Duplodnaviria</taxon>
        <taxon>Heunggongvirae</taxon>
        <taxon>Uroviricota</taxon>
        <taxon>Caudoviricetes</taxon>
        <taxon>Pantevenvirales</taxon>
        <taxon>Straboviridae</taxon>
        <taxon>Krischvirus</taxon>
        <taxon>Krischvirus kfsec</taxon>
    </lineage>
</organism>
<evidence type="ECO:0000313" key="1">
    <source>
        <dbReference type="EMBL" id="AXF53154.1"/>
    </source>
</evidence>
<dbReference type="EMBL" id="MH560358">
    <property type="protein sequence ID" value="AXF53154.1"/>
    <property type="molecule type" value="Genomic_DNA"/>
</dbReference>
<sequence>MGDKPLVQLRVRYNQILELLKAEGVDPSDREAVKACLSDTVQPKHNYACYMYFYNRMNRPFEFE</sequence>
<protein>
    <submittedName>
        <fullName evidence="1">Uncharacterized protein</fullName>
    </submittedName>
</protein>
<dbReference type="Proteomes" id="UP000259557">
    <property type="component" value="Segment"/>
</dbReference>
<dbReference type="KEGG" id="vg:65114803"/>
<reference evidence="1 2" key="1">
    <citation type="submission" date="2018-07" db="EMBL/GenBank/DDBJ databases">
        <title>Characterization of a Novel Bacteriophage Infecting Escherichia coli O157:H7 for a Biocontrol Agent.</title>
        <authorList>
            <person name="Lee C."/>
            <person name="Choi I.Y."/>
            <person name="Park D.H."/>
            <person name="Park M.-K."/>
        </authorList>
    </citation>
    <scope>NUCLEOTIDE SEQUENCE [LARGE SCALE GENOMIC DNA]</scope>
</reference>
<proteinExistence type="predicted"/>
<dbReference type="GeneID" id="65114803"/>